<gene>
    <name evidence="6" type="ORF">TWF191_001582</name>
</gene>
<dbReference type="InterPro" id="IPR027417">
    <property type="entry name" value="P-loop_NTPase"/>
</dbReference>
<dbReference type="CDD" id="cd00200">
    <property type="entry name" value="WD40"/>
    <property type="match status" value="2"/>
</dbReference>
<accession>A0A7C8QCQ1</accession>
<evidence type="ECO:0000256" key="4">
    <source>
        <dbReference type="PROSITE-ProRule" id="PRU00221"/>
    </source>
</evidence>
<dbReference type="Proteomes" id="UP000483672">
    <property type="component" value="Unassembled WGS sequence"/>
</dbReference>
<reference evidence="6 7" key="1">
    <citation type="submission" date="2019-06" db="EMBL/GenBank/DDBJ databases">
        <authorList>
            <person name="Palmer J.M."/>
        </authorList>
    </citation>
    <scope>NUCLEOTIDE SEQUENCE [LARGE SCALE GENOMIC DNA]</scope>
    <source>
        <strain evidence="6 7">TWF191</strain>
    </source>
</reference>
<feature type="repeat" description="WD" evidence="4">
    <location>
        <begin position="1088"/>
        <end position="1129"/>
    </location>
</feature>
<evidence type="ECO:0000313" key="7">
    <source>
        <dbReference type="Proteomes" id="UP000483672"/>
    </source>
</evidence>
<dbReference type="SUPFAM" id="SSF52540">
    <property type="entry name" value="P-loop containing nucleoside triphosphate hydrolases"/>
    <property type="match status" value="1"/>
</dbReference>
<dbReference type="GO" id="GO:0000209">
    <property type="term" value="P:protein polyubiquitination"/>
    <property type="evidence" value="ECO:0007669"/>
    <property type="project" value="TreeGrafter"/>
</dbReference>
<keyword evidence="3" id="KW-0833">Ubl conjugation pathway</keyword>
<evidence type="ECO:0000256" key="2">
    <source>
        <dbReference type="ARBA" id="ARBA00022737"/>
    </source>
</evidence>
<feature type="repeat" description="WD" evidence="4">
    <location>
        <begin position="915"/>
        <end position="948"/>
    </location>
</feature>
<dbReference type="EMBL" id="WIPF01000129">
    <property type="protein sequence ID" value="KAF3205880.1"/>
    <property type="molecule type" value="Genomic_DNA"/>
</dbReference>
<feature type="repeat" description="WD" evidence="4">
    <location>
        <begin position="963"/>
        <end position="995"/>
    </location>
</feature>
<dbReference type="InterPro" id="IPR007111">
    <property type="entry name" value="NACHT_NTPase"/>
</dbReference>
<feature type="repeat" description="WD" evidence="4">
    <location>
        <begin position="794"/>
        <end position="829"/>
    </location>
</feature>
<name>A0A7C8QCQ1_ORBOL</name>
<dbReference type="InterPro" id="IPR001680">
    <property type="entry name" value="WD40_rpt"/>
</dbReference>
<dbReference type="Pfam" id="PF00400">
    <property type="entry name" value="WD40"/>
    <property type="match status" value="11"/>
</dbReference>
<dbReference type="PROSITE" id="PS50294">
    <property type="entry name" value="WD_REPEATS_REGION"/>
    <property type="match status" value="8"/>
</dbReference>
<keyword evidence="1 4" id="KW-0853">WD repeat</keyword>
<feature type="repeat" description="WD" evidence="4">
    <location>
        <begin position="742"/>
        <end position="784"/>
    </location>
</feature>
<dbReference type="Pfam" id="PF24883">
    <property type="entry name" value="NPHP3_N"/>
    <property type="match status" value="1"/>
</dbReference>
<evidence type="ECO:0000259" key="5">
    <source>
        <dbReference type="PROSITE" id="PS50837"/>
    </source>
</evidence>
<evidence type="ECO:0000256" key="1">
    <source>
        <dbReference type="ARBA" id="ARBA00022574"/>
    </source>
</evidence>
<dbReference type="Gene3D" id="3.40.50.300">
    <property type="entry name" value="P-loop containing nucleotide triphosphate hydrolases"/>
    <property type="match status" value="1"/>
</dbReference>
<proteinExistence type="predicted"/>
<feature type="domain" description="NACHT" evidence="5">
    <location>
        <begin position="322"/>
        <end position="471"/>
    </location>
</feature>
<dbReference type="InterPro" id="IPR036322">
    <property type="entry name" value="WD40_repeat_dom_sf"/>
</dbReference>
<evidence type="ECO:0000256" key="3">
    <source>
        <dbReference type="ARBA" id="ARBA00022786"/>
    </source>
</evidence>
<sequence length="1283" mass="142002">MDRQLDRKNYTIGWICALPLEFAAAIAMLDEQHLPLPQDKLDDNAYRFGRIGSYNIIVACLPSGVYGVTSAGNVATQMHRSFPDLEAALMVGIAGGAPDPPRCDIRLGDVVVSEPTAGFGGVLQYDFGKTEKEGRFVQTGVLNKPPKMFLTAIAKLKSDYLLQRSNQSGLSGGNSQNSNVSEIIANALKNGTVPQTFSRPPNTANDSDRLFRASYEHPSMNSSCDECDPGMIVGRESRPHDQPYIHYGLIASGNQVMKHGITRDFIEVNQPERIVLNLPIAEGAAYGSYVDQHKPECLAGTRIDLLETISNWIEYPHSQGKGIFWLVGKAGTGKSTISRTVAHNLHTSNRLAASFFFNREEEDRRTGTRFFTTIAAQLANHYSSLGSRIQRAIQLNPDISAKALNEQFDKLVLQPLSRTRLATHRAKLVLVIDALDECEEKENIRVIIYLLSQLKNINSMDVRVFLTSRPDLPILSTFKKLSDDTYEDVSLHEVPKIEHDISLFLRHKLCEIQERDELCLPEEWPGEENLEKLVKRAVPLFIYAATLCRFIGDELWDPDEQIELVLNYQTNWETSQLQMTYLPVLNQLIVGQNPTQKKKLVDEFRQIVGTIINLASPISALIFAPTTSVTRKIFDPKTIVHCLVLLPCVRDKWSALLQTLEGHKSLVRCVTFSPNGKLLASGSHDNLLNLWDITGALLQTLHGHEDTVNGVAFSPNSRILASASDDMTSKLWDISTGAQLQTLGHGGRVIDVAFSPSNGEILASISNYETIKLWNTTTGTVLQILEGRELGASILRVAFSPNNGEILASASYGGEIKLWNTTTGALLQTFQGHEYPVHSLAFSSDKGEVLASASREGSIKFWDINTGALSRTLKGYQYNDTCVTLSSNTRIIACGSINGTIKLRDIIMETPLRTLRGHTASVRNISFSPDNKLLASASSDYSIKLWDVADCEGEAAEVLLKTPEKHSLYVNSVAFSPDGKVLASSSNDGTIKLWSATGVLLRTLEEHEHSVSIVEFSPDGRIFASASKDNTIKLWDTTGTLLQTLTEDDWVTAIKFSPDGQKLASITCYQFQIKLWDTSTTAEFLWNSNIHRSWIRNYTFSPNGKILASAADDETIGLWDTTTGQALRIIHVPGSMDPIFRGIKISPDSKLIASRSGGGTHAIVQLWDTATGMLLQTLAIGTRKDWVHDLAFSPNREGDRYIDTDIKSLYQTVFSLEDVENPNNPEFQPSEPVVSQNGEWLARNGEKLVWLPHDYRPQCSAVYGSTIVLGHHSGDVSFFTFRT</sequence>
<dbReference type="SMART" id="SM00320">
    <property type="entry name" value="WD40"/>
    <property type="match status" value="12"/>
</dbReference>
<evidence type="ECO:0000313" key="6">
    <source>
        <dbReference type="EMBL" id="KAF3205880.1"/>
    </source>
</evidence>
<organism evidence="6 7">
    <name type="scientific">Orbilia oligospora</name>
    <name type="common">Nematode-trapping fungus</name>
    <name type="synonym">Arthrobotrys oligospora</name>
    <dbReference type="NCBI Taxonomy" id="2813651"/>
    <lineage>
        <taxon>Eukaryota</taxon>
        <taxon>Fungi</taxon>
        <taxon>Dikarya</taxon>
        <taxon>Ascomycota</taxon>
        <taxon>Pezizomycotina</taxon>
        <taxon>Orbiliomycetes</taxon>
        <taxon>Orbiliales</taxon>
        <taxon>Orbiliaceae</taxon>
        <taxon>Orbilia</taxon>
    </lineage>
</organism>
<feature type="repeat" description="WD" evidence="4">
    <location>
        <begin position="1004"/>
        <end position="1036"/>
    </location>
</feature>
<dbReference type="InterPro" id="IPR051983">
    <property type="entry name" value="WSB_SOCS-box_domain"/>
</dbReference>
<dbReference type="InterPro" id="IPR020472">
    <property type="entry name" value="WD40_PAC1"/>
</dbReference>
<feature type="repeat" description="WD" evidence="4">
    <location>
        <begin position="660"/>
        <end position="693"/>
    </location>
</feature>
<dbReference type="InterPro" id="IPR015943">
    <property type="entry name" value="WD40/YVTN_repeat-like_dom_sf"/>
</dbReference>
<feature type="repeat" description="WD" evidence="4">
    <location>
        <begin position="701"/>
        <end position="742"/>
    </location>
</feature>
<dbReference type="PRINTS" id="PR00320">
    <property type="entry name" value="GPROTEINBRPT"/>
</dbReference>
<dbReference type="PROSITE" id="PS50837">
    <property type="entry name" value="NACHT"/>
    <property type="match status" value="1"/>
</dbReference>
<dbReference type="InterPro" id="IPR056884">
    <property type="entry name" value="NPHP3-like_N"/>
</dbReference>
<dbReference type="SUPFAM" id="SSF50978">
    <property type="entry name" value="WD40 repeat-like"/>
    <property type="match status" value="2"/>
</dbReference>
<feature type="repeat" description="WD" evidence="4">
    <location>
        <begin position="830"/>
        <end position="872"/>
    </location>
</feature>
<dbReference type="PANTHER" id="PTHR15622:SF2">
    <property type="entry name" value="U4_U6 SMALL NUCLEAR RIBONUCLEOPROTEIN PRP4"/>
    <property type="match status" value="1"/>
</dbReference>
<dbReference type="GO" id="GO:0003824">
    <property type="term" value="F:catalytic activity"/>
    <property type="evidence" value="ECO:0007669"/>
    <property type="project" value="InterPro"/>
</dbReference>
<protein>
    <recommendedName>
        <fullName evidence="5">NACHT domain-containing protein</fullName>
    </recommendedName>
</protein>
<dbReference type="SUPFAM" id="SSF53167">
    <property type="entry name" value="Purine and uridine phosphorylases"/>
    <property type="match status" value="1"/>
</dbReference>
<dbReference type="PANTHER" id="PTHR15622">
    <property type="entry name" value="WD40 REPEAT PROTEIN"/>
    <property type="match status" value="1"/>
</dbReference>
<dbReference type="InterPro" id="IPR019775">
    <property type="entry name" value="WD40_repeat_CS"/>
</dbReference>
<dbReference type="InterPro" id="IPR035994">
    <property type="entry name" value="Nucleoside_phosphorylase_sf"/>
</dbReference>
<dbReference type="GO" id="GO:0009116">
    <property type="term" value="P:nucleoside metabolic process"/>
    <property type="evidence" value="ECO:0007669"/>
    <property type="project" value="InterPro"/>
</dbReference>
<keyword evidence="2" id="KW-0677">Repeat</keyword>
<dbReference type="PROSITE" id="PS50082">
    <property type="entry name" value="WD_REPEATS_2"/>
    <property type="match status" value="9"/>
</dbReference>
<comment type="caution">
    <text evidence="6">The sequence shown here is derived from an EMBL/GenBank/DDBJ whole genome shotgun (WGS) entry which is preliminary data.</text>
</comment>
<dbReference type="PROSITE" id="PS00678">
    <property type="entry name" value="WD_REPEATS_1"/>
    <property type="match status" value="4"/>
</dbReference>
<dbReference type="Gene3D" id="3.40.50.1580">
    <property type="entry name" value="Nucleoside phosphorylase domain"/>
    <property type="match status" value="1"/>
</dbReference>
<dbReference type="Gene3D" id="2.130.10.10">
    <property type="entry name" value="YVTN repeat-like/Quinoprotein amine dehydrogenase"/>
    <property type="match status" value="5"/>
</dbReference>